<evidence type="ECO:0000313" key="2">
    <source>
        <dbReference type="EMBL" id="TKR93161.1"/>
    </source>
</evidence>
<feature type="region of interest" description="Disordered" evidence="1">
    <location>
        <begin position="24"/>
        <end position="51"/>
    </location>
</feature>
<sequence length="172" mass="18879">MSSQSYAHVGNGVQAASQNQMYIPMPINPAGHSSSYTAPHPPHFNQAPPAALYTPQQPVPRFIPPVIPSTYRPSPPKPHFDQHRTQHHAAPSSQSRPPKPLPAGNANAIPLGAPRFGGPSNQAWRQRMNESSEAGYPNRKRGFHGDAGGRRHSNEHDRSIDDRRHSTGGRRF</sequence>
<reference evidence="2 3" key="2">
    <citation type="journal article" date="2019" name="G3 (Bethesda)">
        <title>Hybrid Assembly of the Genome of the Entomopathogenic Nematode Steinernema carpocapsae Identifies the X-Chromosome.</title>
        <authorList>
            <person name="Serra L."/>
            <person name="Macchietto M."/>
            <person name="Macias-Munoz A."/>
            <person name="McGill C.J."/>
            <person name="Rodriguez I.M."/>
            <person name="Rodriguez B."/>
            <person name="Murad R."/>
            <person name="Mortazavi A."/>
        </authorList>
    </citation>
    <scope>NUCLEOTIDE SEQUENCE [LARGE SCALE GENOMIC DNA]</scope>
    <source>
        <strain evidence="2 3">ALL</strain>
    </source>
</reference>
<accession>A0A4U5PAM6</accession>
<evidence type="ECO:0000313" key="3">
    <source>
        <dbReference type="Proteomes" id="UP000298663"/>
    </source>
</evidence>
<feature type="compositionally biased region" description="Pro residues" evidence="1">
    <location>
        <begin position="64"/>
        <end position="77"/>
    </location>
</feature>
<reference evidence="2 3" key="1">
    <citation type="journal article" date="2015" name="Genome Biol.">
        <title>Comparative genomics of Steinernema reveals deeply conserved gene regulatory networks.</title>
        <authorList>
            <person name="Dillman A.R."/>
            <person name="Macchietto M."/>
            <person name="Porter C.F."/>
            <person name="Rogers A."/>
            <person name="Williams B."/>
            <person name="Antoshechkin I."/>
            <person name="Lee M.M."/>
            <person name="Goodwin Z."/>
            <person name="Lu X."/>
            <person name="Lewis E.E."/>
            <person name="Goodrich-Blair H."/>
            <person name="Stock S.P."/>
            <person name="Adams B.J."/>
            <person name="Sternberg P.W."/>
            <person name="Mortazavi A."/>
        </authorList>
    </citation>
    <scope>NUCLEOTIDE SEQUENCE [LARGE SCALE GENOMIC DNA]</scope>
    <source>
        <strain evidence="2 3">ALL</strain>
    </source>
</reference>
<dbReference type="EMBL" id="AZBU02000002">
    <property type="protein sequence ID" value="TKR93161.1"/>
    <property type="molecule type" value="Genomic_DNA"/>
</dbReference>
<name>A0A4U5PAM6_STECR</name>
<proteinExistence type="predicted"/>
<dbReference type="AlphaFoldDB" id="A0A4U5PAM6"/>
<comment type="caution">
    <text evidence="2">The sequence shown here is derived from an EMBL/GenBank/DDBJ whole genome shotgun (WGS) entry which is preliminary data.</text>
</comment>
<organism evidence="2 3">
    <name type="scientific">Steinernema carpocapsae</name>
    <name type="common">Entomopathogenic nematode</name>
    <dbReference type="NCBI Taxonomy" id="34508"/>
    <lineage>
        <taxon>Eukaryota</taxon>
        <taxon>Metazoa</taxon>
        <taxon>Ecdysozoa</taxon>
        <taxon>Nematoda</taxon>
        <taxon>Chromadorea</taxon>
        <taxon>Rhabditida</taxon>
        <taxon>Tylenchina</taxon>
        <taxon>Panagrolaimomorpha</taxon>
        <taxon>Strongyloidoidea</taxon>
        <taxon>Steinernematidae</taxon>
        <taxon>Steinernema</taxon>
    </lineage>
</organism>
<keyword evidence="3" id="KW-1185">Reference proteome</keyword>
<evidence type="ECO:0000256" key="1">
    <source>
        <dbReference type="SAM" id="MobiDB-lite"/>
    </source>
</evidence>
<dbReference type="Proteomes" id="UP000298663">
    <property type="component" value="Unassembled WGS sequence"/>
</dbReference>
<feature type="region of interest" description="Disordered" evidence="1">
    <location>
        <begin position="64"/>
        <end position="172"/>
    </location>
</feature>
<feature type="compositionally biased region" description="Basic and acidic residues" evidence="1">
    <location>
        <begin position="143"/>
        <end position="165"/>
    </location>
</feature>
<gene>
    <name evidence="2" type="ORF">L596_007666</name>
</gene>
<protein>
    <submittedName>
        <fullName evidence="2">Uncharacterized protein</fullName>
    </submittedName>
</protein>
<feature type="compositionally biased region" description="Polar residues" evidence="1">
    <location>
        <begin position="119"/>
        <end position="132"/>
    </location>
</feature>